<keyword evidence="1" id="KW-0812">Transmembrane</keyword>
<dbReference type="Proteomes" id="UP000006620">
    <property type="component" value="Chromosome"/>
</dbReference>
<reference evidence="4" key="1">
    <citation type="submission" date="2011-06" db="EMBL/GenBank/DDBJ databases">
        <title>Complete genome sequence of Paenibacillus mucilaginosus KNP414.</title>
        <authorList>
            <person name="Wang J."/>
            <person name="Hu S."/>
            <person name="Hu X."/>
            <person name="Zhang B."/>
            <person name="Dong D."/>
            <person name="Zhang S."/>
            <person name="Zhao K."/>
            <person name="Wu D."/>
        </authorList>
    </citation>
    <scope>NUCLEOTIDE SEQUENCE [LARGE SCALE GENOMIC DNA]</scope>
    <source>
        <strain evidence="4">KNP414</strain>
    </source>
</reference>
<organism evidence="3 4">
    <name type="scientific">Paenibacillus mucilaginosus (strain KNP414)</name>
    <dbReference type="NCBI Taxonomy" id="1036673"/>
    <lineage>
        <taxon>Bacteria</taxon>
        <taxon>Bacillati</taxon>
        <taxon>Bacillota</taxon>
        <taxon>Bacilli</taxon>
        <taxon>Bacillales</taxon>
        <taxon>Paenibacillaceae</taxon>
        <taxon>Paenibacillus</taxon>
    </lineage>
</organism>
<dbReference type="AlphaFoldDB" id="F8FLW2"/>
<keyword evidence="1" id="KW-0472">Membrane</keyword>
<dbReference type="Gene3D" id="3.20.20.70">
    <property type="entry name" value="Aldolase class I"/>
    <property type="match status" value="1"/>
</dbReference>
<protein>
    <submittedName>
        <fullName evidence="3">TM1410 hypothetical-related protein</fullName>
    </submittedName>
</protein>
<dbReference type="InterPro" id="IPR013785">
    <property type="entry name" value="Aldolase_TIM"/>
</dbReference>
<dbReference type="PATRIC" id="fig|1036673.3.peg.5916"/>
<dbReference type="RefSeq" id="WP_013920022.1">
    <property type="nucleotide sequence ID" value="NC_015690.1"/>
</dbReference>
<feature type="transmembrane region" description="Helical" evidence="1">
    <location>
        <begin position="20"/>
        <end position="45"/>
    </location>
</feature>
<evidence type="ECO:0000313" key="4">
    <source>
        <dbReference type="Proteomes" id="UP000006620"/>
    </source>
</evidence>
<dbReference type="HOGENOM" id="CLU_081835_0_0_9"/>
<dbReference type="EMBL" id="CP002869">
    <property type="protein sequence ID" value="AEI44878.1"/>
    <property type="molecule type" value="Genomic_DNA"/>
</dbReference>
<accession>F8FLW2</accession>
<name>F8FLW2_PAEMK</name>
<evidence type="ECO:0000313" key="3">
    <source>
        <dbReference type="EMBL" id="AEI44878.1"/>
    </source>
</evidence>
<dbReference type="PANTHER" id="PTHR35882:SF2">
    <property type="entry name" value="PELA"/>
    <property type="match status" value="1"/>
</dbReference>
<dbReference type="PANTHER" id="PTHR35882">
    <property type="entry name" value="PELA"/>
    <property type="match status" value="1"/>
</dbReference>
<dbReference type="InterPro" id="IPR017853">
    <property type="entry name" value="GH"/>
</dbReference>
<evidence type="ECO:0000256" key="1">
    <source>
        <dbReference type="SAM" id="Phobius"/>
    </source>
</evidence>
<dbReference type="Pfam" id="PF03537">
    <property type="entry name" value="Glyco_hydro_114"/>
    <property type="match status" value="1"/>
</dbReference>
<dbReference type="KEGG" id="pms:KNP414_06357"/>
<gene>
    <name evidence="3" type="ordered locus">KNP414_06357</name>
</gene>
<proteinExistence type="predicted"/>
<sequence>MYNIDNSGNPYPYITPKEGAAMKTAGLASAAALCMGAVIFVLCTLQAQAKGPLQHIQSFAIYYAEPSEQALAALKKTGLAIIEPQLYTPQQVAGLQEAGTLPAAYLSVMESPIWNETRMGRLQPGDYLLQGGERTHFAAWDSYLMDLRQASYRQVLLDEIGAAAEKGFTAVFLDTVGDIDEYVQEPALREEQRRSYVAFLREVKARFPGVFLIQNRGFDSLAASAPYLQGFLWEDWRGEWRQDEWSAKQVELVRRYQRKGLAVFAVSSRSEPKDAREAGRLRFVHLETPSGYDTLK</sequence>
<reference evidence="3 4" key="2">
    <citation type="journal article" date="2013" name="Genome Announc.">
        <title>Genome Sequence of Growth-Improving Paenibacillus mucilaginosus Strain KNP414.</title>
        <authorList>
            <person name="Lu J.J."/>
            <person name="Wang J.F."/>
            <person name="Hu X.F."/>
        </authorList>
    </citation>
    <scope>NUCLEOTIDE SEQUENCE [LARGE SCALE GENOMIC DNA]</scope>
    <source>
        <strain evidence="3 4">KNP414</strain>
    </source>
</reference>
<keyword evidence="1" id="KW-1133">Transmembrane helix</keyword>
<dbReference type="InterPro" id="IPR004352">
    <property type="entry name" value="GH114_TIM-barrel"/>
</dbReference>
<feature type="domain" description="Glycoside-hydrolase family GH114 TIM-barrel" evidence="2">
    <location>
        <begin position="82"/>
        <end position="268"/>
    </location>
</feature>
<dbReference type="SUPFAM" id="SSF51445">
    <property type="entry name" value="(Trans)glycosidases"/>
    <property type="match status" value="1"/>
</dbReference>
<evidence type="ECO:0000259" key="2">
    <source>
        <dbReference type="Pfam" id="PF03537"/>
    </source>
</evidence>